<dbReference type="PANTHER" id="PTHR33445">
    <property type="entry name" value="ATP SYNTHASE SUBUNIT B', CHLOROPLASTIC"/>
    <property type="match status" value="1"/>
</dbReference>
<dbReference type="GO" id="GO:0045259">
    <property type="term" value="C:proton-transporting ATP synthase complex"/>
    <property type="evidence" value="ECO:0007669"/>
    <property type="project" value="UniProtKB-KW"/>
</dbReference>
<comment type="function">
    <text evidence="12">Component of the F(0) channel, it forms part of the peripheral stalk, linking F(1) to F(0). The b'-subunit is a diverged and duplicated form of b found in plants and photosynthetic bacteria.</text>
</comment>
<evidence type="ECO:0000256" key="8">
    <source>
        <dbReference type="ARBA" id="ARBA00023065"/>
    </source>
</evidence>
<evidence type="ECO:0000313" key="18">
    <source>
        <dbReference type="Proteomes" id="UP000077654"/>
    </source>
</evidence>
<keyword evidence="4 15" id="KW-0138">CF(0)</keyword>
<dbReference type="CDD" id="cd06503">
    <property type="entry name" value="ATP-synt_Fo_b"/>
    <property type="match status" value="1"/>
</dbReference>
<keyword evidence="6 15" id="KW-0375">Hydrogen ion transport</keyword>
<evidence type="ECO:0000256" key="10">
    <source>
        <dbReference type="ARBA" id="ARBA00023310"/>
    </source>
</evidence>
<evidence type="ECO:0000256" key="11">
    <source>
        <dbReference type="ARBA" id="ARBA00025198"/>
    </source>
</evidence>
<dbReference type="RefSeq" id="WP_075473716.1">
    <property type="nucleotide sequence ID" value="NZ_CP011299.1"/>
</dbReference>
<dbReference type="InterPro" id="IPR002146">
    <property type="entry name" value="ATP_synth_b/b'su_bac/chlpt"/>
</dbReference>
<evidence type="ECO:0000256" key="3">
    <source>
        <dbReference type="ARBA" id="ARBA00022475"/>
    </source>
</evidence>
<protein>
    <recommendedName>
        <fullName evidence="15">ATP synthase subunit b</fullName>
    </recommendedName>
    <alternativeName>
        <fullName evidence="15">ATP synthase F(0) sector subunit b</fullName>
    </alternativeName>
    <alternativeName>
        <fullName evidence="15">ATPase subunit I</fullName>
    </alternativeName>
    <alternativeName>
        <fullName evidence="15">F-type ATPase subunit b</fullName>
        <shortName evidence="15">F-ATPase subunit b</shortName>
    </alternativeName>
</protein>
<evidence type="ECO:0000256" key="7">
    <source>
        <dbReference type="ARBA" id="ARBA00022989"/>
    </source>
</evidence>
<accession>A0A172WCZ3</accession>
<dbReference type="PANTHER" id="PTHR33445:SF1">
    <property type="entry name" value="ATP SYNTHASE SUBUNIT B"/>
    <property type="match status" value="1"/>
</dbReference>
<evidence type="ECO:0000256" key="14">
    <source>
        <dbReference type="ARBA" id="ARBA00037847"/>
    </source>
</evidence>
<evidence type="ECO:0000256" key="9">
    <source>
        <dbReference type="ARBA" id="ARBA00023136"/>
    </source>
</evidence>
<gene>
    <name evidence="15" type="primary">atpF</name>
    <name evidence="17" type="ORF">XW81_00025</name>
</gene>
<comment type="function">
    <text evidence="11 15">F(1)F(0) ATP synthase produces ATP from ADP in the presence of a proton or sodium gradient. F-type ATPases consist of two structural domains, F(1) containing the extramembraneous catalytic core and F(0) containing the membrane proton channel, linked together by a central stalk and a peripheral stalk. During catalysis, ATP synthesis in the catalytic domain of F(1) is coupled via a rotary mechanism of the central stalk subunits to proton translocation.</text>
</comment>
<dbReference type="Pfam" id="PF00430">
    <property type="entry name" value="ATP-synt_B"/>
    <property type="match status" value="1"/>
</dbReference>
<evidence type="ECO:0000256" key="16">
    <source>
        <dbReference type="RuleBase" id="RU003848"/>
    </source>
</evidence>
<dbReference type="InterPro" id="IPR005864">
    <property type="entry name" value="ATP_synth_F0_bsu_bac"/>
</dbReference>
<dbReference type="GO" id="GO:0046961">
    <property type="term" value="F:proton-transporting ATPase activity, rotational mechanism"/>
    <property type="evidence" value="ECO:0007669"/>
    <property type="project" value="TreeGrafter"/>
</dbReference>
<reference evidence="17 18" key="1">
    <citation type="submission" date="2015-04" db="EMBL/GenBank/DDBJ databases">
        <title>Buchnera aphidicola assembly.</title>
        <authorList>
            <person name="Zhang Y."/>
        </authorList>
    </citation>
    <scope>NUCLEOTIDE SEQUENCE [LARGE SCALE GENOMIC DNA]</scope>
    <source>
        <strain evidence="17 18">SC</strain>
    </source>
</reference>
<evidence type="ECO:0000256" key="2">
    <source>
        <dbReference type="ARBA" id="ARBA00022448"/>
    </source>
</evidence>
<feature type="transmembrane region" description="Helical" evidence="15">
    <location>
        <begin position="6"/>
        <end position="26"/>
    </location>
</feature>
<keyword evidence="10 15" id="KW-0066">ATP synthesis</keyword>
<name>A0A172WCZ3_BUCSC</name>
<comment type="subunit">
    <text evidence="15">F-type ATPases have 2 components, F(1) - the catalytic core - and F(0) - the membrane proton channel. F(1) has five subunits: alpha(3), beta(3), gamma(1), delta(1), epsilon(1). F(0) has three main subunits: a(1), b(2) and c(10-14). The alpha and beta chains form an alternating ring which encloses part of the gamma chain. F(1) is attached to F(0) by a central stalk formed by the gamma and epsilon chains, while a peripheral stalk is formed by the delta and b chains.</text>
</comment>
<dbReference type="PATRIC" id="fig|118110.3.peg.5"/>
<keyword evidence="2 15" id="KW-0813">Transport</keyword>
<dbReference type="Proteomes" id="UP000077654">
    <property type="component" value="Chromosome"/>
</dbReference>
<dbReference type="GO" id="GO:0046933">
    <property type="term" value="F:proton-transporting ATP synthase activity, rotational mechanism"/>
    <property type="evidence" value="ECO:0007669"/>
    <property type="project" value="UniProtKB-UniRule"/>
</dbReference>
<sequence length="156" mass="18172">MSLNATILGQAVSFLLFTFFCMKYIWPSIMLAINTRQNEISSSLLNIENGKKDLDSYREKILNETKNMKKDINEMMNQAMQKKILILQKAYFEAQQEKEKILNQTKLEIELEYQKLKCQLVKEISQISLSVAEKIIRNKNNGEIMENIINSLSCKL</sequence>
<keyword evidence="18" id="KW-1185">Reference proteome</keyword>
<dbReference type="EMBL" id="CP011299">
    <property type="protein sequence ID" value="ANF16831.1"/>
    <property type="molecule type" value="Genomic_DNA"/>
</dbReference>
<comment type="similarity">
    <text evidence="1 15 16">Belongs to the ATPase B chain family.</text>
</comment>
<keyword evidence="9 15" id="KW-0472">Membrane</keyword>
<evidence type="ECO:0000256" key="6">
    <source>
        <dbReference type="ARBA" id="ARBA00022781"/>
    </source>
</evidence>
<comment type="subcellular location">
    <subcellularLocation>
        <location evidence="15">Cell membrane</location>
        <topology evidence="15">Single-pass membrane protein</topology>
    </subcellularLocation>
    <subcellularLocation>
        <location evidence="14">Endomembrane system</location>
        <topology evidence="14">Single-pass membrane protein</topology>
    </subcellularLocation>
</comment>
<evidence type="ECO:0000256" key="15">
    <source>
        <dbReference type="HAMAP-Rule" id="MF_01398"/>
    </source>
</evidence>
<evidence type="ECO:0000256" key="13">
    <source>
        <dbReference type="ARBA" id="ARBA00026054"/>
    </source>
</evidence>
<keyword evidence="7 15" id="KW-1133">Transmembrane helix</keyword>
<proteinExistence type="inferred from homology"/>
<dbReference type="OrthoDB" id="9788020at2"/>
<evidence type="ECO:0000256" key="4">
    <source>
        <dbReference type="ARBA" id="ARBA00022547"/>
    </source>
</evidence>
<evidence type="ECO:0000313" key="17">
    <source>
        <dbReference type="EMBL" id="ANF16831.1"/>
    </source>
</evidence>
<dbReference type="InterPro" id="IPR050059">
    <property type="entry name" value="ATP_synthase_B_chain"/>
</dbReference>
<dbReference type="STRING" id="118110.XW81_00025"/>
<dbReference type="GO" id="GO:0012505">
    <property type="term" value="C:endomembrane system"/>
    <property type="evidence" value="ECO:0007669"/>
    <property type="project" value="UniProtKB-SubCell"/>
</dbReference>
<dbReference type="AlphaFoldDB" id="A0A172WCZ3"/>
<dbReference type="InterPro" id="IPR028987">
    <property type="entry name" value="ATP_synth_B-like_membr_sf"/>
</dbReference>
<keyword evidence="5 15" id="KW-0812">Transmembrane</keyword>
<comment type="subunit">
    <text evidence="13">F-type ATPases have 2 components, F(1) - the catalytic core - and F(0) - the membrane proton channel. F(1) has five subunits: alpha(3), beta(3), gamma(1), delta(1), epsilon(1). F(0) has four main subunits: a(1), b(2) and c(10-14). The alpha and beta chains form an alternating ring which encloses part of the gamma chain. F(1) is attached to F(0) by a central stalk formed by the gamma and epsilon chains, while a peripheral stalk is formed by the delta and b chains.</text>
</comment>
<keyword evidence="3 15" id="KW-1003">Cell membrane</keyword>
<dbReference type="Gene3D" id="1.20.5.620">
    <property type="entry name" value="F1F0 ATP synthase subunit B, membrane domain"/>
    <property type="match status" value="1"/>
</dbReference>
<dbReference type="NCBIfam" id="TIGR01144">
    <property type="entry name" value="ATP_synt_b"/>
    <property type="match status" value="1"/>
</dbReference>
<organism evidence="17 18">
    <name type="scientific">Buchnera aphidicola subsp. Schlechtendalia chinensis</name>
    <dbReference type="NCBI Taxonomy" id="118110"/>
    <lineage>
        <taxon>Bacteria</taxon>
        <taxon>Pseudomonadati</taxon>
        <taxon>Pseudomonadota</taxon>
        <taxon>Gammaproteobacteria</taxon>
        <taxon>Enterobacterales</taxon>
        <taxon>Erwiniaceae</taxon>
        <taxon>Buchnera</taxon>
    </lineage>
</organism>
<evidence type="ECO:0000256" key="5">
    <source>
        <dbReference type="ARBA" id="ARBA00022692"/>
    </source>
</evidence>
<keyword evidence="8 15" id="KW-0406">Ion transport</keyword>
<evidence type="ECO:0000256" key="12">
    <source>
        <dbReference type="ARBA" id="ARBA00025614"/>
    </source>
</evidence>
<dbReference type="HAMAP" id="MF_01398">
    <property type="entry name" value="ATP_synth_b_bprime"/>
    <property type="match status" value="1"/>
</dbReference>
<evidence type="ECO:0000256" key="1">
    <source>
        <dbReference type="ARBA" id="ARBA00005513"/>
    </source>
</evidence>
<dbReference type="SUPFAM" id="SSF81573">
    <property type="entry name" value="F1F0 ATP synthase subunit B, membrane domain"/>
    <property type="match status" value="1"/>
</dbReference>
<dbReference type="GO" id="GO:0005886">
    <property type="term" value="C:plasma membrane"/>
    <property type="evidence" value="ECO:0007669"/>
    <property type="project" value="UniProtKB-SubCell"/>
</dbReference>